<dbReference type="Proteomes" id="UP000247233">
    <property type="component" value="Unassembled WGS sequence"/>
</dbReference>
<dbReference type="EMBL" id="MSFL01000023">
    <property type="protein sequence ID" value="PWY74422.1"/>
    <property type="molecule type" value="Genomic_DNA"/>
</dbReference>
<feature type="transmembrane region" description="Helical" evidence="2">
    <location>
        <begin position="134"/>
        <end position="155"/>
    </location>
</feature>
<keyword evidence="4" id="KW-1185">Reference proteome</keyword>
<comment type="caution">
    <text evidence="3">The sequence shown here is derived from an EMBL/GenBank/DDBJ whole genome shotgun (WGS) entry which is preliminary data.</text>
</comment>
<keyword evidence="2" id="KW-0812">Transmembrane</keyword>
<sequence length="280" mass="31235">MTIPRFLLPRGAPSALTLRALTLRTTTTTTSTTARCASTSNNSNKHNSSSSSNSNAGNNPRVLAKPDKFRPPSHPARRVVQPRNGKATGGGGPINYPGPKLSEQEIEEQKTKQYPNMFPPEGTVMFKFLTHRWIHIWIAMSVLISLATFTFTVNFKRNSPFAHLLPPWSALLGHPFSTISQAVSVFRMHVEHTSMQTRENRRRRVDDAEKRRQYRVAHGLEEPDEKRDGKIVDSGDDAVVVDEQSPVAVEEQGAAGGSGKNVYVDWEGNKRPAKRWLGIW</sequence>
<keyword evidence="2" id="KW-1133">Transmembrane helix</keyword>
<reference evidence="3 4" key="1">
    <citation type="submission" date="2016-12" db="EMBL/GenBank/DDBJ databases">
        <title>The genomes of Aspergillus section Nigri reveals drivers in fungal speciation.</title>
        <authorList>
            <consortium name="DOE Joint Genome Institute"/>
            <person name="Vesth T.C."/>
            <person name="Nybo J."/>
            <person name="Theobald S."/>
            <person name="Brandl J."/>
            <person name="Frisvad J.C."/>
            <person name="Nielsen K.F."/>
            <person name="Lyhne E.K."/>
            <person name="Kogle M.E."/>
            <person name="Kuo A."/>
            <person name="Riley R."/>
            <person name="Clum A."/>
            <person name="Nolan M."/>
            <person name="Lipzen A."/>
            <person name="Salamov A."/>
            <person name="Henrissat B."/>
            <person name="Wiebenga A."/>
            <person name="De Vries R.P."/>
            <person name="Grigoriev I.V."/>
            <person name="Mortensen U.H."/>
            <person name="Andersen M.R."/>
            <person name="Baker S.E."/>
        </authorList>
    </citation>
    <scope>NUCLEOTIDE SEQUENCE [LARGE SCALE GENOMIC DNA]</scope>
    <source>
        <strain evidence="3 4">CBS 117.55</strain>
    </source>
</reference>
<dbReference type="OrthoDB" id="5397827at2759"/>
<evidence type="ECO:0000313" key="3">
    <source>
        <dbReference type="EMBL" id="PWY74422.1"/>
    </source>
</evidence>
<gene>
    <name evidence="3" type="ORF">BO70DRAFT_364388</name>
</gene>
<protein>
    <submittedName>
        <fullName evidence="3">Uncharacterized protein</fullName>
    </submittedName>
</protein>
<dbReference type="AlphaFoldDB" id="A0A317VNJ4"/>
<dbReference type="RefSeq" id="XP_025397069.1">
    <property type="nucleotide sequence ID" value="XM_025543797.1"/>
</dbReference>
<evidence type="ECO:0000256" key="1">
    <source>
        <dbReference type="SAM" id="MobiDB-lite"/>
    </source>
</evidence>
<keyword evidence="2" id="KW-0472">Membrane</keyword>
<evidence type="ECO:0000313" key="4">
    <source>
        <dbReference type="Proteomes" id="UP000247233"/>
    </source>
</evidence>
<accession>A0A317VNJ4</accession>
<proteinExistence type="predicted"/>
<evidence type="ECO:0000256" key="2">
    <source>
        <dbReference type="SAM" id="Phobius"/>
    </source>
</evidence>
<dbReference type="GeneID" id="37066034"/>
<organism evidence="3 4">
    <name type="scientific">Aspergillus heteromorphus CBS 117.55</name>
    <dbReference type="NCBI Taxonomy" id="1448321"/>
    <lineage>
        <taxon>Eukaryota</taxon>
        <taxon>Fungi</taxon>
        <taxon>Dikarya</taxon>
        <taxon>Ascomycota</taxon>
        <taxon>Pezizomycotina</taxon>
        <taxon>Eurotiomycetes</taxon>
        <taxon>Eurotiomycetidae</taxon>
        <taxon>Eurotiales</taxon>
        <taxon>Aspergillaceae</taxon>
        <taxon>Aspergillus</taxon>
        <taxon>Aspergillus subgen. Circumdati</taxon>
    </lineage>
</organism>
<feature type="compositionally biased region" description="Low complexity" evidence="1">
    <location>
        <begin position="27"/>
        <end position="59"/>
    </location>
</feature>
<feature type="region of interest" description="Disordered" evidence="1">
    <location>
        <begin position="27"/>
        <end position="99"/>
    </location>
</feature>
<dbReference type="VEuPathDB" id="FungiDB:BO70DRAFT_364388"/>
<name>A0A317VNJ4_9EURO</name>